<gene>
    <name evidence="2" type="ORF">GWI33_023094</name>
</gene>
<dbReference type="EMBL" id="JAACXV010000089">
    <property type="protein sequence ID" value="KAF7283708.1"/>
    <property type="molecule type" value="Genomic_DNA"/>
</dbReference>
<evidence type="ECO:0000256" key="1">
    <source>
        <dbReference type="SAM" id="MobiDB-lite"/>
    </source>
</evidence>
<dbReference type="AlphaFoldDB" id="A0A834MHG1"/>
<protein>
    <submittedName>
        <fullName evidence="2">Uncharacterized protein</fullName>
    </submittedName>
</protein>
<feature type="compositionally biased region" description="Low complexity" evidence="1">
    <location>
        <begin position="8"/>
        <end position="21"/>
    </location>
</feature>
<name>A0A834MHG1_RHYFE</name>
<evidence type="ECO:0000313" key="2">
    <source>
        <dbReference type="EMBL" id="KAF7283708.1"/>
    </source>
</evidence>
<keyword evidence="3" id="KW-1185">Reference proteome</keyword>
<feature type="region of interest" description="Disordered" evidence="1">
    <location>
        <begin position="1"/>
        <end position="23"/>
    </location>
</feature>
<reference evidence="2" key="1">
    <citation type="submission" date="2020-08" db="EMBL/GenBank/DDBJ databases">
        <title>Genome sequencing and assembly of the red palm weevil Rhynchophorus ferrugineus.</title>
        <authorList>
            <person name="Dias G.B."/>
            <person name="Bergman C.M."/>
            <person name="Manee M."/>
        </authorList>
    </citation>
    <scope>NUCLEOTIDE SEQUENCE</scope>
    <source>
        <strain evidence="2">AA-2017</strain>
        <tissue evidence="2">Whole larva</tissue>
    </source>
</reference>
<proteinExistence type="predicted"/>
<evidence type="ECO:0000313" key="3">
    <source>
        <dbReference type="Proteomes" id="UP000625711"/>
    </source>
</evidence>
<sequence>MPPPVPPHLATSPAPLSPSSTINRIQFANGGGRIAGVVDLKIRRPGRGNEGVNGWLMQNAPGALLFKAVLTVKVRKMRARAALSRLTDRR</sequence>
<dbReference type="Proteomes" id="UP000625711">
    <property type="component" value="Unassembled WGS sequence"/>
</dbReference>
<accession>A0A834MHG1</accession>
<organism evidence="2 3">
    <name type="scientific">Rhynchophorus ferrugineus</name>
    <name type="common">Red palm weevil</name>
    <name type="synonym">Curculio ferrugineus</name>
    <dbReference type="NCBI Taxonomy" id="354439"/>
    <lineage>
        <taxon>Eukaryota</taxon>
        <taxon>Metazoa</taxon>
        <taxon>Ecdysozoa</taxon>
        <taxon>Arthropoda</taxon>
        <taxon>Hexapoda</taxon>
        <taxon>Insecta</taxon>
        <taxon>Pterygota</taxon>
        <taxon>Neoptera</taxon>
        <taxon>Endopterygota</taxon>
        <taxon>Coleoptera</taxon>
        <taxon>Polyphaga</taxon>
        <taxon>Cucujiformia</taxon>
        <taxon>Curculionidae</taxon>
        <taxon>Dryophthorinae</taxon>
        <taxon>Rhynchophorus</taxon>
    </lineage>
</organism>
<comment type="caution">
    <text evidence="2">The sequence shown here is derived from an EMBL/GenBank/DDBJ whole genome shotgun (WGS) entry which is preliminary data.</text>
</comment>